<evidence type="ECO:0000256" key="1">
    <source>
        <dbReference type="ARBA" id="ARBA00007073"/>
    </source>
</evidence>
<evidence type="ECO:0008006" key="4">
    <source>
        <dbReference type="Google" id="ProtNLM"/>
    </source>
</evidence>
<dbReference type="EMBL" id="LFZN01000183">
    <property type="protein sequence ID" value="KXS96198.1"/>
    <property type="molecule type" value="Genomic_DNA"/>
</dbReference>
<gene>
    <name evidence="2" type="ORF">AC578_2832</name>
</gene>
<dbReference type="GO" id="GO:0000408">
    <property type="term" value="C:EKC/KEOPS complex"/>
    <property type="evidence" value="ECO:0007669"/>
    <property type="project" value="TreeGrafter"/>
</dbReference>
<dbReference type="Proteomes" id="UP000070133">
    <property type="component" value="Unassembled WGS sequence"/>
</dbReference>
<accession>A0A139H1E0</accession>
<dbReference type="Pfam" id="PF09341">
    <property type="entry name" value="Pcc1"/>
    <property type="match status" value="1"/>
</dbReference>
<dbReference type="InterPro" id="IPR015419">
    <property type="entry name" value="CTAG/Pcc1"/>
</dbReference>
<keyword evidence="3" id="KW-1185">Reference proteome</keyword>
<dbReference type="Gene3D" id="3.30.310.50">
    <property type="entry name" value="Alpha-D-phosphohexomutase, C-terminal domain"/>
    <property type="match status" value="1"/>
</dbReference>
<protein>
    <recommendedName>
        <fullName evidence="4">Pcc1-domain-containing protein</fullName>
    </recommendedName>
</protein>
<comment type="similarity">
    <text evidence="1">Belongs to the CTAG/PCC1 family.</text>
</comment>
<evidence type="ECO:0000313" key="3">
    <source>
        <dbReference type="Proteomes" id="UP000070133"/>
    </source>
</evidence>
<name>A0A139H1E0_9PEZI</name>
<dbReference type="OrthoDB" id="566138at2759"/>
<dbReference type="AlphaFoldDB" id="A0A139H1E0"/>
<comment type="caution">
    <text evidence="2">The sequence shown here is derived from an EMBL/GenBank/DDBJ whole genome shotgun (WGS) entry which is preliminary data.</text>
</comment>
<dbReference type="PANTHER" id="PTHR31283">
    <property type="entry name" value="EKC/KEOPS COMPLEX SUBUNIT PCC1 FAMILY MEMBER"/>
    <property type="match status" value="1"/>
</dbReference>
<dbReference type="GO" id="GO:0070525">
    <property type="term" value="P:tRNA threonylcarbamoyladenosine metabolic process"/>
    <property type="evidence" value="ECO:0007669"/>
    <property type="project" value="TreeGrafter"/>
</dbReference>
<proteinExistence type="inferred from homology"/>
<sequence length="195" mass="21046">MMRIEFSLVSPPFFVHVLLSVRFAFTRHDIVASIMAVTAHDPKFPCSLTVYIPFPSNRLAKAALRTLSVDPELSSLVERSFSLVTAVPDSQSAVQHDPFKAALLANAAPAEPIHATTTNDSSDGQLDDPAATILKTEYKATTNRMLRVSVNGFFESLGTVIQVMEELDIDVVHEKGLDSLEGAQGVEQGMTGSTG</sequence>
<dbReference type="EMBL" id="LFZN01000183">
    <property type="protein sequence ID" value="KXS96196.1"/>
    <property type="molecule type" value="Genomic_DNA"/>
</dbReference>
<dbReference type="PANTHER" id="PTHR31283:SF5">
    <property type="entry name" value="EKC_KEOPS COMPLEX SUBUNIT LAGE3"/>
    <property type="match status" value="1"/>
</dbReference>
<organism evidence="2 3">
    <name type="scientific">Pseudocercospora eumusae</name>
    <dbReference type="NCBI Taxonomy" id="321146"/>
    <lineage>
        <taxon>Eukaryota</taxon>
        <taxon>Fungi</taxon>
        <taxon>Dikarya</taxon>
        <taxon>Ascomycota</taxon>
        <taxon>Pezizomycotina</taxon>
        <taxon>Dothideomycetes</taxon>
        <taxon>Dothideomycetidae</taxon>
        <taxon>Mycosphaerellales</taxon>
        <taxon>Mycosphaerellaceae</taxon>
        <taxon>Pseudocercospora</taxon>
    </lineage>
</organism>
<evidence type="ECO:0000313" key="2">
    <source>
        <dbReference type="EMBL" id="KXS96198.1"/>
    </source>
</evidence>
<reference evidence="2 3" key="1">
    <citation type="submission" date="2015-07" db="EMBL/GenBank/DDBJ databases">
        <title>Comparative genomics of the Sigatoka disease complex on banana suggests a link between parallel evolutionary changes in Pseudocercospora fijiensis and Pseudocercospora eumusae and increased virulence on the banana host.</title>
        <authorList>
            <person name="Chang T.-C."/>
            <person name="Salvucci A."/>
            <person name="Crous P.W."/>
            <person name="Stergiopoulos I."/>
        </authorList>
    </citation>
    <scope>NUCLEOTIDE SEQUENCE [LARGE SCALE GENOMIC DNA]</scope>
    <source>
        <strain evidence="2 3">CBS 114824</strain>
    </source>
</reference>